<evidence type="ECO:0000313" key="12">
    <source>
        <dbReference type="Proteomes" id="UP000575083"/>
    </source>
</evidence>
<evidence type="ECO:0000256" key="9">
    <source>
        <dbReference type="RuleBase" id="RU369079"/>
    </source>
</evidence>
<proteinExistence type="inferred from homology"/>
<name>A0A7X0PLD2_9BURK</name>
<feature type="transmembrane region" description="Helical" evidence="9">
    <location>
        <begin position="111"/>
        <end position="134"/>
    </location>
</feature>
<dbReference type="GO" id="GO:0005886">
    <property type="term" value="C:plasma membrane"/>
    <property type="evidence" value="ECO:0007669"/>
    <property type="project" value="UniProtKB-SubCell"/>
</dbReference>
<evidence type="ECO:0000256" key="1">
    <source>
        <dbReference type="ARBA" id="ARBA00004429"/>
    </source>
</evidence>
<keyword evidence="2 9" id="KW-0813">Transport</keyword>
<keyword evidence="4 9" id="KW-0997">Cell inner membrane</keyword>
<comment type="similarity">
    <text evidence="8 9">Belongs to the TRAP transporter small permease family.</text>
</comment>
<evidence type="ECO:0000256" key="5">
    <source>
        <dbReference type="ARBA" id="ARBA00022692"/>
    </source>
</evidence>
<feature type="transmembrane region" description="Helical" evidence="9">
    <location>
        <begin position="29"/>
        <end position="55"/>
    </location>
</feature>
<comment type="caution">
    <text evidence="9">Lacks conserved residue(s) required for the propagation of feature annotation.</text>
</comment>
<evidence type="ECO:0000256" key="7">
    <source>
        <dbReference type="ARBA" id="ARBA00023136"/>
    </source>
</evidence>
<feature type="transmembrane region" description="Helical" evidence="9">
    <location>
        <begin position="146"/>
        <end position="168"/>
    </location>
</feature>
<comment type="subunit">
    <text evidence="9">The complex comprises the extracytoplasmic solute receptor protein and the two transmembrane proteins.</text>
</comment>
<dbReference type="Proteomes" id="UP000575083">
    <property type="component" value="Unassembled WGS sequence"/>
</dbReference>
<keyword evidence="5 9" id="KW-0812">Transmembrane</keyword>
<evidence type="ECO:0000256" key="6">
    <source>
        <dbReference type="ARBA" id="ARBA00022989"/>
    </source>
</evidence>
<dbReference type="InterPro" id="IPR055348">
    <property type="entry name" value="DctQ"/>
</dbReference>
<gene>
    <name evidence="11" type="ORF">HNP48_006246</name>
</gene>
<protein>
    <recommendedName>
        <fullName evidence="9">TRAP transporter small permease protein</fullName>
    </recommendedName>
</protein>
<dbReference type="RefSeq" id="WP_311773877.1">
    <property type="nucleotide sequence ID" value="NZ_JACHLK010000020.1"/>
</dbReference>
<reference evidence="11 12" key="1">
    <citation type="submission" date="2020-08" db="EMBL/GenBank/DDBJ databases">
        <title>Functional genomics of gut bacteria from endangered species of beetles.</title>
        <authorList>
            <person name="Carlos-Shanley C."/>
        </authorList>
    </citation>
    <scope>NUCLEOTIDE SEQUENCE [LARGE SCALE GENOMIC DNA]</scope>
    <source>
        <strain evidence="11 12">S00198</strain>
    </source>
</reference>
<dbReference type="PANTHER" id="PTHR35011:SF10">
    <property type="entry name" value="TRAP TRANSPORTER SMALL PERMEASE PROTEIN"/>
    <property type="match status" value="1"/>
</dbReference>
<comment type="caution">
    <text evidence="11">The sequence shown here is derived from an EMBL/GenBank/DDBJ whole genome shotgun (WGS) entry which is preliminary data.</text>
</comment>
<accession>A0A7X0PLD2</accession>
<comment type="subcellular location">
    <subcellularLocation>
        <location evidence="1 9">Cell inner membrane</location>
        <topology evidence="1 9">Multi-pass membrane protein</topology>
    </subcellularLocation>
</comment>
<evidence type="ECO:0000256" key="3">
    <source>
        <dbReference type="ARBA" id="ARBA00022475"/>
    </source>
</evidence>
<dbReference type="EMBL" id="JACHLK010000020">
    <property type="protein sequence ID" value="MBB6563526.1"/>
    <property type="molecule type" value="Genomic_DNA"/>
</dbReference>
<evidence type="ECO:0000313" key="11">
    <source>
        <dbReference type="EMBL" id="MBB6563526.1"/>
    </source>
</evidence>
<evidence type="ECO:0000256" key="4">
    <source>
        <dbReference type="ARBA" id="ARBA00022519"/>
    </source>
</evidence>
<dbReference type="PANTHER" id="PTHR35011">
    <property type="entry name" value="2,3-DIKETO-L-GULONATE TRAP TRANSPORTER SMALL PERMEASE PROTEIN YIAM"/>
    <property type="match status" value="1"/>
</dbReference>
<evidence type="ECO:0000256" key="8">
    <source>
        <dbReference type="ARBA" id="ARBA00038436"/>
    </source>
</evidence>
<feature type="domain" description="Tripartite ATP-independent periplasmic transporters DctQ component" evidence="10">
    <location>
        <begin position="42"/>
        <end position="171"/>
    </location>
</feature>
<organism evidence="11 12">
    <name type="scientific">Acidovorax soli</name>
    <dbReference type="NCBI Taxonomy" id="592050"/>
    <lineage>
        <taxon>Bacteria</taxon>
        <taxon>Pseudomonadati</taxon>
        <taxon>Pseudomonadota</taxon>
        <taxon>Betaproteobacteria</taxon>
        <taxon>Burkholderiales</taxon>
        <taxon>Comamonadaceae</taxon>
        <taxon>Acidovorax</taxon>
    </lineage>
</organism>
<keyword evidence="7 9" id="KW-0472">Membrane</keyword>
<dbReference type="InterPro" id="IPR007387">
    <property type="entry name" value="TRAP_DctQ"/>
</dbReference>
<dbReference type="AlphaFoldDB" id="A0A7X0PLD2"/>
<evidence type="ECO:0000256" key="2">
    <source>
        <dbReference type="ARBA" id="ARBA00022448"/>
    </source>
</evidence>
<comment type="function">
    <text evidence="9">Part of the tripartite ATP-independent periplasmic (TRAP) transport system.</text>
</comment>
<dbReference type="GO" id="GO:0022857">
    <property type="term" value="F:transmembrane transporter activity"/>
    <property type="evidence" value="ECO:0007669"/>
    <property type="project" value="UniProtKB-UniRule"/>
</dbReference>
<sequence>MQQPDPAPSVPPANPPTRAMRRLEGLCDASAAVGALVLVAVALMTTASVIGRAFFASPILGDVELVQLGGAVVVASFLPYTQFRRANIVVDFFTTGASPTTQRRMDALGTLLYTATLALVTWRVAVGGMGIYAAQERSMLMDLPLWIPYALMLPGLALCVLIGAVQWWESLGQATEVAA</sequence>
<keyword evidence="6 9" id="KW-1133">Transmembrane helix</keyword>
<dbReference type="GO" id="GO:0015740">
    <property type="term" value="P:C4-dicarboxylate transport"/>
    <property type="evidence" value="ECO:0007669"/>
    <property type="project" value="TreeGrafter"/>
</dbReference>
<dbReference type="Pfam" id="PF04290">
    <property type="entry name" value="DctQ"/>
    <property type="match status" value="1"/>
</dbReference>
<evidence type="ECO:0000259" key="10">
    <source>
        <dbReference type="Pfam" id="PF04290"/>
    </source>
</evidence>
<keyword evidence="12" id="KW-1185">Reference proteome</keyword>
<keyword evidence="3" id="KW-1003">Cell membrane</keyword>